<sequence>MDINSKVANNFATTLVTTKVRSRGIAAKETTFTVVLPETAFISEFIMEVGTKRYRAFVKETEEAKNIYDTAVASGRTAAHVSISARDSNKFTVSLNVEPHLRVMFLLTYEEYLQRKNGQYELVLNIHPGQVVQNLRVKVTIKENRPLRFVKTPSIRSGNEIGKEEDRLNPSADIRLLNSTMAVVTFNPNSEKQKQFARYLGTKQTNGLSGQFVVQYDVERDSAGGEIFLQDGYFIHFFAPTDLLPLSKHVVFVLDTSTSMRGKKLNQLKNAMKGILKQIRNGDKVTIIEFETNVKVWNVFSRTATIIDRNINYSDPFYKLSRQNLPLPKEFNGYVLKKTQKVVDAMVARGATNIIAALETALYVIKADQERSAMDNNKKHQPIMVFLTDGEPNGGISSTDKIIEVVTQLNSQNNKVPIYSLSFGNGAKKDFLRKLSLKNQGFWKHIYEASDASLQLQNFYKEISSPLLTSVKFEYESEVKEVTVTEFPIYFNGSELVVAGKYEDLYFPPTVRCVGPGGPTTLRPTILGRPITQLERLWAYLTVKQLLDRINSAGNNTELTKRVVDLAQKYTFVTDVTSLVVVKPSGNSVVEIESASVAPVTFLSRFGFGSVNDDETENEIGPETEAPSLLSVLPWLGSVLQTNETITVGPNAYELGNNYNTNTEVECPKTPVNTTEPGICVLLKDCSEVYKDLKNFQTYQSYFCPVDTKYAGICCPKE</sequence>
<protein>
    <submittedName>
        <fullName evidence="3">Inter-alpha-trypsin inhibitor heavy chain</fullName>
    </submittedName>
</protein>
<evidence type="ECO:0000259" key="2">
    <source>
        <dbReference type="PROSITE" id="PS51468"/>
    </source>
</evidence>
<evidence type="ECO:0000259" key="1">
    <source>
        <dbReference type="PROSITE" id="PS50234"/>
    </source>
</evidence>
<dbReference type="InterPro" id="IPR036465">
    <property type="entry name" value="vWFA_dom_sf"/>
</dbReference>
<feature type="domain" description="VIT" evidence="2">
    <location>
        <begin position="1"/>
        <end position="111"/>
    </location>
</feature>
<dbReference type="SUPFAM" id="SSF53300">
    <property type="entry name" value="vWA-like"/>
    <property type="match status" value="1"/>
</dbReference>
<dbReference type="InterPro" id="IPR050934">
    <property type="entry name" value="ITIH"/>
</dbReference>
<dbReference type="Gene3D" id="3.40.50.410">
    <property type="entry name" value="von Willebrand factor, type A domain"/>
    <property type="match status" value="1"/>
</dbReference>
<name>V5G5K3_ANOGL</name>
<dbReference type="EMBL" id="GALX01003111">
    <property type="protein sequence ID" value="JAB65355.1"/>
    <property type="molecule type" value="Transcribed_RNA"/>
</dbReference>
<dbReference type="SMART" id="SM00609">
    <property type="entry name" value="VIT"/>
    <property type="match status" value="1"/>
</dbReference>
<proteinExistence type="predicted"/>
<dbReference type="Pfam" id="PF08487">
    <property type="entry name" value="VIT"/>
    <property type="match status" value="1"/>
</dbReference>
<dbReference type="InterPro" id="IPR013694">
    <property type="entry name" value="VIT"/>
</dbReference>
<dbReference type="Pfam" id="PF13519">
    <property type="entry name" value="VWA_2"/>
    <property type="match status" value="1"/>
</dbReference>
<dbReference type="AlphaFoldDB" id="V5G5K3"/>
<dbReference type="PROSITE" id="PS50234">
    <property type="entry name" value="VWFA"/>
    <property type="match status" value="1"/>
</dbReference>
<organism evidence="3">
    <name type="scientific">Anoplophora glabripennis</name>
    <name type="common">Asian longhorn beetle</name>
    <name type="synonym">Anoplophora nobilis</name>
    <dbReference type="NCBI Taxonomy" id="217634"/>
    <lineage>
        <taxon>Eukaryota</taxon>
        <taxon>Metazoa</taxon>
        <taxon>Ecdysozoa</taxon>
        <taxon>Arthropoda</taxon>
        <taxon>Hexapoda</taxon>
        <taxon>Insecta</taxon>
        <taxon>Pterygota</taxon>
        <taxon>Neoptera</taxon>
        <taxon>Endopterygota</taxon>
        <taxon>Coleoptera</taxon>
        <taxon>Polyphaga</taxon>
        <taxon>Cucujiformia</taxon>
        <taxon>Chrysomeloidea</taxon>
        <taxon>Cerambycidae</taxon>
        <taxon>Lamiinae</taxon>
        <taxon>Lamiini</taxon>
        <taxon>Anoplophora</taxon>
    </lineage>
</organism>
<evidence type="ECO:0000313" key="3">
    <source>
        <dbReference type="EMBL" id="JAB65355.1"/>
    </source>
</evidence>
<dbReference type="PANTHER" id="PTHR10338:SF108">
    <property type="entry name" value="INTER-ALPHA-TRYPSIN INHIBITOR HEAVY CHAIN H4-LIKE PROTEIN"/>
    <property type="match status" value="1"/>
</dbReference>
<gene>
    <name evidence="3" type="primary">ITIH3</name>
</gene>
<accession>V5G5K3</accession>
<feature type="domain" description="VWFA" evidence="1">
    <location>
        <begin position="249"/>
        <end position="463"/>
    </location>
</feature>
<dbReference type="InterPro" id="IPR002035">
    <property type="entry name" value="VWF_A"/>
</dbReference>
<dbReference type="SMART" id="SM00327">
    <property type="entry name" value="VWA"/>
    <property type="match status" value="1"/>
</dbReference>
<dbReference type="PROSITE" id="PS51468">
    <property type="entry name" value="VIT"/>
    <property type="match status" value="1"/>
</dbReference>
<dbReference type="GO" id="GO:0032991">
    <property type="term" value="C:protein-containing complex"/>
    <property type="evidence" value="ECO:0007669"/>
    <property type="project" value="UniProtKB-ARBA"/>
</dbReference>
<reference evidence="3" key="1">
    <citation type="submission" date="2013-07" db="EMBL/GenBank/DDBJ databases">
        <title>Midgut Transcriptome Profiling of Anoplphora glabripennis, a Lignocellulose Degrading, Wood-Boring Cerambycid.</title>
        <authorList>
            <person name="Scully E.D."/>
            <person name="Hoover K."/>
            <person name="Carlson J.E."/>
            <person name="Tien M."/>
            <person name="Geib S.M."/>
        </authorList>
    </citation>
    <scope>NUCLEOTIDE SEQUENCE</scope>
</reference>
<dbReference type="PANTHER" id="PTHR10338">
    <property type="entry name" value="INTER-ALPHA-TRYPSIN INHIBITOR HEAVY CHAIN FAMILY MEMBER"/>
    <property type="match status" value="1"/>
</dbReference>